<gene>
    <name evidence="1" type="ORF">CY34DRAFT_68999</name>
</gene>
<dbReference type="Gene3D" id="1.20.1280.50">
    <property type="match status" value="1"/>
</dbReference>
<dbReference type="OrthoDB" id="3252786at2759"/>
<dbReference type="InParanoid" id="A0A0D0AFZ2"/>
<keyword evidence="2" id="KW-1185">Reference proteome</keyword>
<proteinExistence type="predicted"/>
<accession>A0A0D0AFZ2</accession>
<evidence type="ECO:0000313" key="1">
    <source>
        <dbReference type="EMBL" id="KIK33147.1"/>
    </source>
</evidence>
<feature type="non-terminal residue" evidence="1">
    <location>
        <position position="130"/>
    </location>
</feature>
<dbReference type="HOGENOM" id="CLU_018544_3_2_1"/>
<dbReference type="AlphaFoldDB" id="A0A0D0AFZ2"/>
<reference evidence="2" key="2">
    <citation type="submission" date="2015-01" db="EMBL/GenBank/DDBJ databases">
        <title>Evolutionary Origins and Diversification of the Mycorrhizal Mutualists.</title>
        <authorList>
            <consortium name="DOE Joint Genome Institute"/>
            <consortium name="Mycorrhizal Genomics Consortium"/>
            <person name="Kohler A."/>
            <person name="Kuo A."/>
            <person name="Nagy L.G."/>
            <person name="Floudas D."/>
            <person name="Copeland A."/>
            <person name="Barry K.W."/>
            <person name="Cichocki N."/>
            <person name="Veneault-Fourrey C."/>
            <person name="LaButti K."/>
            <person name="Lindquist E.A."/>
            <person name="Lipzen A."/>
            <person name="Lundell T."/>
            <person name="Morin E."/>
            <person name="Murat C."/>
            <person name="Riley R."/>
            <person name="Ohm R."/>
            <person name="Sun H."/>
            <person name="Tunlid A."/>
            <person name="Henrissat B."/>
            <person name="Grigoriev I.V."/>
            <person name="Hibbett D.S."/>
            <person name="Martin F."/>
        </authorList>
    </citation>
    <scope>NUCLEOTIDE SEQUENCE [LARGE SCALE GENOMIC DNA]</scope>
    <source>
        <strain evidence="2">UH-Slu-Lm8-n1</strain>
    </source>
</reference>
<reference evidence="1 2" key="1">
    <citation type="submission" date="2014-04" db="EMBL/GenBank/DDBJ databases">
        <authorList>
            <consortium name="DOE Joint Genome Institute"/>
            <person name="Kuo A."/>
            <person name="Ruytinx J."/>
            <person name="Rineau F."/>
            <person name="Colpaert J."/>
            <person name="Kohler A."/>
            <person name="Nagy L.G."/>
            <person name="Floudas D."/>
            <person name="Copeland A."/>
            <person name="Barry K.W."/>
            <person name="Cichocki N."/>
            <person name="Veneault-Fourrey C."/>
            <person name="LaButti K."/>
            <person name="Lindquist E.A."/>
            <person name="Lipzen A."/>
            <person name="Lundell T."/>
            <person name="Morin E."/>
            <person name="Murat C."/>
            <person name="Sun H."/>
            <person name="Tunlid A."/>
            <person name="Henrissat B."/>
            <person name="Grigoriev I.V."/>
            <person name="Hibbett D.S."/>
            <person name="Martin F."/>
            <person name="Nordberg H.P."/>
            <person name="Cantor M.N."/>
            <person name="Hua S.X."/>
        </authorList>
    </citation>
    <scope>NUCLEOTIDE SEQUENCE [LARGE SCALE GENOMIC DNA]</scope>
    <source>
        <strain evidence="1 2">UH-Slu-Lm8-n1</strain>
    </source>
</reference>
<sequence>NTDHSTTILEGQNIFDIIAERQQQLDTVMHEISGLKVVIDGVNKLHQQLVEKKKKIIQSMNLHKGFVSPLSCFPNELLAQIFHHCFPNTSPNTELWCQSKLKAPMRLVRICRRWREVATSTPSLWCRLHV</sequence>
<name>A0A0D0AFZ2_9AGAM</name>
<dbReference type="Proteomes" id="UP000054485">
    <property type="component" value="Unassembled WGS sequence"/>
</dbReference>
<dbReference type="STRING" id="930992.A0A0D0AFZ2"/>
<organism evidence="1 2">
    <name type="scientific">Suillus luteus UH-Slu-Lm8-n1</name>
    <dbReference type="NCBI Taxonomy" id="930992"/>
    <lineage>
        <taxon>Eukaryota</taxon>
        <taxon>Fungi</taxon>
        <taxon>Dikarya</taxon>
        <taxon>Basidiomycota</taxon>
        <taxon>Agaricomycotina</taxon>
        <taxon>Agaricomycetes</taxon>
        <taxon>Agaricomycetidae</taxon>
        <taxon>Boletales</taxon>
        <taxon>Suillineae</taxon>
        <taxon>Suillaceae</taxon>
        <taxon>Suillus</taxon>
    </lineage>
</organism>
<protein>
    <recommendedName>
        <fullName evidence="3">F-box domain-containing protein</fullName>
    </recommendedName>
</protein>
<evidence type="ECO:0000313" key="2">
    <source>
        <dbReference type="Proteomes" id="UP000054485"/>
    </source>
</evidence>
<evidence type="ECO:0008006" key="3">
    <source>
        <dbReference type="Google" id="ProtNLM"/>
    </source>
</evidence>
<feature type="non-terminal residue" evidence="1">
    <location>
        <position position="1"/>
    </location>
</feature>
<dbReference type="EMBL" id="KN836012">
    <property type="protein sequence ID" value="KIK33147.1"/>
    <property type="molecule type" value="Genomic_DNA"/>
</dbReference>